<organism evidence="1 2">
    <name type="scientific">Scutellospora calospora</name>
    <dbReference type="NCBI Taxonomy" id="85575"/>
    <lineage>
        <taxon>Eukaryota</taxon>
        <taxon>Fungi</taxon>
        <taxon>Fungi incertae sedis</taxon>
        <taxon>Mucoromycota</taxon>
        <taxon>Glomeromycotina</taxon>
        <taxon>Glomeromycetes</taxon>
        <taxon>Diversisporales</taxon>
        <taxon>Gigasporaceae</taxon>
        <taxon>Scutellospora</taxon>
    </lineage>
</organism>
<feature type="non-terminal residue" evidence="1">
    <location>
        <position position="102"/>
    </location>
</feature>
<feature type="non-terminal residue" evidence="1">
    <location>
        <position position="1"/>
    </location>
</feature>
<keyword evidence="2" id="KW-1185">Reference proteome</keyword>
<proteinExistence type="predicted"/>
<reference evidence="1" key="1">
    <citation type="submission" date="2021-06" db="EMBL/GenBank/DDBJ databases">
        <authorList>
            <person name="Kallberg Y."/>
            <person name="Tangrot J."/>
            <person name="Rosling A."/>
        </authorList>
    </citation>
    <scope>NUCLEOTIDE SEQUENCE</scope>
    <source>
        <strain evidence="1">AU212A</strain>
    </source>
</reference>
<name>A0ACA9N2W0_9GLOM</name>
<gene>
    <name evidence="1" type="ORF">SCALOS_LOCUS7979</name>
</gene>
<dbReference type="Proteomes" id="UP000789860">
    <property type="component" value="Unassembled WGS sequence"/>
</dbReference>
<evidence type="ECO:0000313" key="2">
    <source>
        <dbReference type="Proteomes" id="UP000789860"/>
    </source>
</evidence>
<protein>
    <submittedName>
        <fullName evidence="1">5721_t:CDS:1</fullName>
    </submittedName>
</protein>
<dbReference type="EMBL" id="CAJVPM010019687">
    <property type="protein sequence ID" value="CAG8631183.1"/>
    <property type="molecule type" value="Genomic_DNA"/>
</dbReference>
<accession>A0ACA9N2W0</accession>
<comment type="caution">
    <text evidence="1">The sequence shown here is derived from an EMBL/GenBank/DDBJ whole genome shotgun (WGS) entry which is preliminary data.</text>
</comment>
<evidence type="ECO:0000313" key="1">
    <source>
        <dbReference type="EMBL" id="CAG8631183.1"/>
    </source>
</evidence>
<sequence>MAIRENNLLLKQAARRAFSPLDPFIRDIVEKNCIISRSGLINQHQKLDAILEEINKILKTLIPPTPQLRHWKVAARNYESVQKKYSRLKSKRRDELLTILEE</sequence>